<reference evidence="2 3" key="1">
    <citation type="submission" date="2018-07" db="EMBL/GenBank/DDBJ databases">
        <title>Genomic Encyclopedia of Type Strains, Phase IV (KMG-IV): sequencing the most valuable type-strain genomes for metagenomic binning, comparative biology and taxonomic classification.</title>
        <authorList>
            <person name="Goeker M."/>
        </authorList>
    </citation>
    <scope>NUCLEOTIDE SEQUENCE [LARGE SCALE GENOMIC DNA]</scope>
    <source>
        <strain evidence="2 3">DSM 44952</strain>
    </source>
</reference>
<comment type="caution">
    <text evidence="2">The sequence shown here is derived from an EMBL/GenBank/DDBJ whole genome shotgun (WGS) entry which is preliminary data.</text>
</comment>
<dbReference type="RefSeq" id="WP_068033034.1">
    <property type="nucleotide sequence ID" value="NZ_QQAZ01000021.1"/>
</dbReference>
<evidence type="ECO:0000313" key="3">
    <source>
        <dbReference type="Proteomes" id="UP000255355"/>
    </source>
</evidence>
<dbReference type="STRING" id="1210089.GCA_001613165_08166"/>
<feature type="region of interest" description="Disordered" evidence="1">
    <location>
        <begin position="94"/>
        <end position="114"/>
    </location>
</feature>
<dbReference type="Proteomes" id="UP000255355">
    <property type="component" value="Unassembled WGS sequence"/>
</dbReference>
<protein>
    <submittedName>
        <fullName evidence="2">Hemophore-related protein</fullName>
    </submittedName>
</protein>
<sequence>MTSLRARLTGAVLTVGGLATGAALLIPGTASADPTQMLAPLLNSDCTFAQVDAALHDKNPQLAQQLDANPQQKAVLQQTFDKPVEQRRAEVQQYMNEHPEAAQQAENDPRAAGASQTIQAVADSCHNY</sequence>
<dbReference type="InterPro" id="IPR032407">
    <property type="entry name" value="MHB"/>
</dbReference>
<dbReference type="GO" id="GO:0020037">
    <property type="term" value="F:heme binding"/>
    <property type="evidence" value="ECO:0007669"/>
    <property type="project" value="InterPro"/>
</dbReference>
<dbReference type="NCBIfam" id="TIGR04529">
    <property type="entry name" value="MTB_hemophore"/>
    <property type="match status" value="1"/>
</dbReference>
<gene>
    <name evidence="2" type="ORF">DFR68_1213</name>
</gene>
<evidence type="ECO:0000256" key="1">
    <source>
        <dbReference type="SAM" id="MobiDB-lite"/>
    </source>
</evidence>
<accession>A0A370GJN0</accession>
<dbReference type="EMBL" id="QQAZ01000021">
    <property type="protein sequence ID" value="RDI43446.1"/>
    <property type="molecule type" value="Genomic_DNA"/>
</dbReference>
<dbReference type="OrthoDB" id="4569120at2"/>
<name>A0A370GJN0_9NOCA</name>
<keyword evidence="3" id="KW-1185">Reference proteome</keyword>
<dbReference type="Gene3D" id="1.20.20.20">
    <property type="entry name" value="Haemophore, haem-binding domain"/>
    <property type="match status" value="1"/>
</dbReference>
<evidence type="ECO:0000313" key="2">
    <source>
        <dbReference type="EMBL" id="RDI43446.1"/>
    </source>
</evidence>
<organism evidence="2 3">
    <name type="scientific">Nocardia mexicana</name>
    <dbReference type="NCBI Taxonomy" id="279262"/>
    <lineage>
        <taxon>Bacteria</taxon>
        <taxon>Bacillati</taxon>
        <taxon>Actinomycetota</taxon>
        <taxon>Actinomycetes</taxon>
        <taxon>Mycobacteriales</taxon>
        <taxon>Nocardiaceae</taxon>
        <taxon>Nocardia</taxon>
    </lineage>
</organism>
<proteinExistence type="predicted"/>
<dbReference type="AlphaFoldDB" id="A0A370GJN0"/>
<dbReference type="InterPro" id="IPR038378">
    <property type="entry name" value="MHB_sf"/>
</dbReference>